<keyword evidence="5 8" id="KW-1133">Transmembrane helix</keyword>
<evidence type="ECO:0000256" key="6">
    <source>
        <dbReference type="ARBA" id="ARBA00023136"/>
    </source>
</evidence>
<dbReference type="Pfam" id="PF00560">
    <property type="entry name" value="LRR_1"/>
    <property type="match status" value="1"/>
</dbReference>
<evidence type="ECO:0000259" key="10">
    <source>
        <dbReference type="PROSITE" id="PS50011"/>
    </source>
</evidence>
<dbReference type="InterPro" id="IPR032675">
    <property type="entry name" value="LRR_dom_sf"/>
</dbReference>
<keyword evidence="9" id="KW-0732">Signal</keyword>
<evidence type="ECO:0000256" key="5">
    <source>
        <dbReference type="ARBA" id="ARBA00022989"/>
    </source>
</evidence>
<evidence type="ECO:0000256" key="7">
    <source>
        <dbReference type="SAM" id="MobiDB-lite"/>
    </source>
</evidence>
<keyword evidence="12" id="KW-1185">Reference proteome</keyword>
<evidence type="ECO:0000256" key="8">
    <source>
        <dbReference type="SAM" id="Phobius"/>
    </source>
</evidence>
<dbReference type="SUPFAM" id="SSF56112">
    <property type="entry name" value="Protein kinase-like (PK-like)"/>
    <property type="match status" value="1"/>
</dbReference>
<dbReference type="Gene3D" id="3.30.200.20">
    <property type="entry name" value="Phosphorylase Kinase, domain 1"/>
    <property type="match status" value="1"/>
</dbReference>
<feature type="transmembrane region" description="Helical" evidence="8">
    <location>
        <begin position="356"/>
        <end position="377"/>
    </location>
</feature>
<feature type="chain" id="PRO_5046737078" description="Protein kinase domain-containing protein" evidence="9">
    <location>
        <begin position="26"/>
        <end position="808"/>
    </location>
</feature>
<name>A0ABQ8CVX9_BRANA</name>
<dbReference type="InterPro" id="IPR000719">
    <property type="entry name" value="Prot_kinase_dom"/>
</dbReference>
<feature type="region of interest" description="Disordered" evidence="7">
    <location>
        <begin position="265"/>
        <end position="294"/>
    </location>
</feature>
<dbReference type="InterPro" id="IPR011009">
    <property type="entry name" value="Kinase-like_dom_sf"/>
</dbReference>
<gene>
    <name evidence="11" type="ORF">HID58_021274</name>
</gene>
<accession>A0ABQ8CVX9</accession>
<evidence type="ECO:0000313" key="11">
    <source>
        <dbReference type="EMBL" id="KAH0921256.1"/>
    </source>
</evidence>
<evidence type="ECO:0000256" key="2">
    <source>
        <dbReference type="ARBA" id="ARBA00022614"/>
    </source>
</evidence>
<keyword evidence="4" id="KW-0677">Repeat</keyword>
<protein>
    <recommendedName>
        <fullName evidence="10">Protein kinase domain-containing protein</fullName>
    </recommendedName>
</protein>
<evidence type="ECO:0000256" key="3">
    <source>
        <dbReference type="ARBA" id="ARBA00022692"/>
    </source>
</evidence>
<proteinExistence type="predicted"/>
<dbReference type="Proteomes" id="UP000824890">
    <property type="component" value="Unassembled WGS sequence"/>
</dbReference>
<dbReference type="Pfam" id="PF13855">
    <property type="entry name" value="LRR_8"/>
    <property type="match status" value="1"/>
</dbReference>
<comment type="caution">
    <text evidence="11">The sequence shown here is derived from an EMBL/GenBank/DDBJ whole genome shotgun (WGS) entry which is preliminary data.</text>
</comment>
<dbReference type="Gene3D" id="3.80.10.10">
    <property type="entry name" value="Ribonuclease Inhibitor"/>
    <property type="match status" value="1"/>
</dbReference>
<organism evidence="11 12">
    <name type="scientific">Brassica napus</name>
    <name type="common">Rape</name>
    <dbReference type="NCBI Taxonomy" id="3708"/>
    <lineage>
        <taxon>Eukaryota</taxon>
        <taxon>Viridiplantae</taxon>
        <taxon>Streptophyta</taxon>
        <taxon>Embryophyta</taxon>
        <taxon>Tracheophyta</taxon>
        <taxon>Spermatophyta</taxon>
        <taxon>Magnoliopsida</taxon>
        <taxon>eudicotyledons</taxon>
        <taxon>Gunneridae</taxon>
        <taxon>Pentapetalae</taxon>
        <taxon>rosids</taxon>
        <taxon>malvids</taxon>
        <taxon>Brassicales</taxon>
        <taxon>Brassicaceae</taxon>
        <taxon>Brassiceae</taxon>
        <taxon>Brassica</taxon>
    </lineage>
</organism>
<dbReference type="SUPFAM" id="SSF52058">
    <property type="entry name" value="L domain-like"/>
    <property type="match status" value="1"/>
</dbReference>
<feature type="signal peptide" evidence="9">
    <location>
        <begin position="1"/>
        <end position="25"/>
    </location>
</feature>
<evidence type="ECO:0000313" key="12">
    <source>
        <dbReference type="Proteomes" id="UP000824890"/>
    </source>
</evidence>
<evidence type="ECO:0000256" key="4">
    <source>
        <dbReference type="ARBA" id="ARBA00022737"/>
    </source>
</evidence>
<feature type="compositionally biased region" description="Polar residues" evidence="7">
    <location>
        <begin position="329"/>
        <end position="345"/>
    </location>
</feature>
<dbReference type="InterPro" id="IPR001611">
    <property type="entry name" value="Leu-rich_rpt"/>
</dbReference>
<feature type="region of interest" description="Disordered" evidence="7">
    <location>
        <begin position="315"/>
        <end position="345"/>
    </location>
</feature>
<feature type="domain" description="Protein kinase" evidence="10">
    <location>
        <begin position="537"/>
        <end position="808"/>
    </location>
</feature>
<feature type="compositionally biased region" description="Pro residues" evidence="7">
    <location>
        <begin position="272"/>
        <end position="294"/>
    </location>
</feature>
<feature type="region of interest" description="Disordered" evidence="7">
    <location>
        <begin position="482"/>
        <end position="512"/>
    </location>
</feature>
<evidence type="ECO:0000256" key="1">
    <source>
        <dbReference type="ARBA" id="ARBA00004370"/>
    </source>
</evidence>
<dbReference type="Gene3D" id="1.10.510.10">
    <property type="entry name" value="Transferase(Phosphotransferase) domain 1"/>
    <property type="match status" value="1"/>
</dbReference>
<reference evidence="11 12" key="1">
    <citation type="submission" date="2021-05" db="EMBL/GenBank/DDBJ databases">
        <title>Genome Assembly of Synthetic Allotetraploid Brassica napus Reveals Homoeologous Exchanges between Subgenomes.</title>
        <authorList>
            <person name="Davis J.T."/>
        </authorList>
    </citation>
    <scope>NUCLEOTIDE SEQUENCE [LARGE SCALE GENOMIC DNA]</scope>
    <source>
        <strain evidence="12">cv. Da-Ae</strain>
        <tissue evidence="11">Seedling</tissue>
    </source>
</reference>
<dbReference type="Pfam" id="PF00069">
    <property type="entry name" value="Pkinase"/>
    <property type="match status" value="1"/>
</dbReference>
<evidence type="ECO:0000256" key="9">
    <source>
        <dbReference type="SAM" id="SignalP"/>
    </source>
</evidence>
<keyword evidence="3 8" id="KW-0812">Transmembrane</keyword>
<keyword evidence="6 8" id="KW-0472">Membrane</keyword>
<keyword evidence="2" id="KW-0433">Leucine-rich repeat</keyword>
<dbReference type="PROSITE" id="PS50011">
    <property type="entry name" value="PROTEIN_KINASE_DOM"/>
    <property type="match status" value="1"/>
</dbReference>
<dbReference type="PANTHER" id="PTHR48007:SF68">
    <property type="entry name" value="PROTEIN KINASE DOMAIN-CONTAINING PROTEIN"/>
    <property type="match status" value="1"/>
</dbReference>
<comment type="subcellular location">
    <subcellularLocation>
        <location evidence="1">Membrane</location>
    </subcellularLocation>
</comment>
<dbReference type="PANTHER" id="PTHR48007">
    <property type="entry name" value="LEUCINE-RICH REPEAT RECEPTOR-LIKE PROTEIN KINASE PXC1"/>
    <property type="match status" value="1"/>
</dbReference>
<sequence>MIFTSRQVFFVLSVLALTTMPFSAGVTNLRDEIVEDGFVMGFVFLQFLRLITCTLLWEHRLYIGGLLLEETLVEKSGKVLSVIPQTSLKCVIIVVGCRSIRGMKVGGSLSDTLADFSSIQVMDFSDNHISGTIPQALPSTIRNLSLSSNRFTGNIPFTLSFLTELSELSLGNNVLSGEIPDYFQQLTKLTKLDLSANILEGRLPPSMGDLAALKILYLQDNKLIGTLDVIEDLSLTDLNVANNLFSGPIPPNLLKVPNFKKDGTPFNTSIITPPPPAADPPPATHHAPPLPRVPPVSNVPPAPFAPLLPPPPPLVWSPPSDNVGGDPWNSGSGQPTLQISPPSGSGSGKFWSTQRIILVVSSVAIIVLVSGLCVTLWRCCRGKKYNRYGADARKDLQRPYFNKPPSQPTPTLGKGTLIKKKKQNLLECCGSLAFFCCFFAVSREPMVKPYDGYGGGDRKYGYPMPPPRPEESRRAIPPASYYNKDVQKPLQQPPRRFQSNDDSAASKRAAHFPPGLNSSSSATVFTVASLQQYTNGFSEELIIGEGSLGNVYRAVFPHGKYLAVKKLSNTINKTQSDGEFLNLVSNVLKLKRGNILEFLGYCNEYGQRLLVYEYCPNGSLQDALHLDRKLHKKLTWNVRINIALGASKALQFLHEVCQPPVVHQNFKSSKVLLDEKLSVRVADSGLAYMLPPRPTSQMAGYAAPEVEYGSYTCQSDVYSLGVVMLELLTGRRPFDRTRPRGHQTLAQWAIPRLHDIDALTRMVDPSLHGAYPKKSLSRFADIISRSLQMEPGFRPPVSEIVQDLQHMI</sequence>
<dbReference type="InterPro" id="IPR046959">
    <property type="entry name" value="PRK1-6/SRF4-like"/>
</dbReference>
<dbReference type="EMBL" id="JAGKQM010000006">
    <property type="protein sequence ID" value="KAH0921256.1"/>
    <property type="molecule type" value="Genomic_DNA"/>
</dbReference>